<organism evidence="2 3">
    <name type="scientific">Pseudosulfitobacter pseudonitzschiae</name>
    <dbReference type="NCBI Taxonomy" id="1402135"/>
    <lineage>
        <taxon>Bacteria</taxon>
        <taxon>Pseudomonadati</taxon>
        <taxon>Pseudomonadota</taxon>
        <taxon>Alphaproteobacteria</taxon>
        <taxon>Rhodobacterales</taxon>
        <taxon>Roseobacteraceae</taxon>
        <taxon>Pseudosulfitobacter</taxon>
    </lineage>
</organism>
<sequence>MSSHDPFLPDWSYGLPRWLDPQREEQPQDIPNAPAASLLALMAKLGSSGPQVDPTTLPAAQGRALAATRAQIWNTDLPPMQRHEYVVPPARADAAPCRVVVLTPPNAAPGANLMIPGGGFAFGAPETDEHAGRCLAQDAGMTVVLPDYRKAPEDPFPAGLLDVASVYLTLATHPDTIGCTAGPVVVGGDSAGANLAIATLLLEPQTPAAGLLLYYGMFAPGRQRASHLRFADYPGFTAGKLQRYTEWYLPDPARRSDPLAAPLLAGDAALAALPPVHILGAETDPLLSDSLALWRRLLALGHSVRLDVVPGMPHGFLQMSQHLQDARQALSLCGRVARDFASGL</sequence>
<dbReference type="Proteomes" id="UP000027746">
    <property type="component" value="Unassembled WGS sequence"/>
</dbReference>
<reference evidence="2 3" key="1">
    <citation type="submission" date="2014-01" db="EMBL/GenBank/DDBJ databases">
        <title>Sulfitobacter sp. H3 (MCCC 1A00686) Genome Sequencing.</title>
        <authorList>
            <person name="Lai Q."/>
            <person name="Hong Z."/>
        </authorList>
    </citation>
    <scope>NUCLEOTIDE SEQUENCE [LARGE SCALE GENOMIC DNA]</scope>
    <source>
        <strain evidence="2 3">H3</strain>
    </source>
</reference>
<gene>
    <name evidence="2" type="ORF">SUH3_22825</name>
</gene>
<comment type="caution">
    <text evidence="2">The sequence shown here is derived from an EMBL/GenBank/DDBJ whole genome shotgun (WGS) entry which is preliminary data.</text>
</comment>
<dbReference type="PANTHER" id="PTHR23025">
    <property type="entry name" value="TRIACYLGLYCEROL LIPASE"/>
    <property type="match status" value="1"/>
</dbReference>
<keyword evidence="3" id="KW-1185">Reference proteome</keyword>
<evidence type="ECO:0000313" key="2">
    <source>
        <dbReference type="EMBL" id="KEJ95364.1"/>
    </source>
</evidence>
<dbReference type="EMBL" id="JAMD01000007">
    <property type="protein sequence ID" value="KEJ95364.1"/>
    <property type="molecule type" value="Genomic_DNA"/>
</dbReference>
<protein>
    <recommendedName>
        <fullName evidence="1">Alpha/beta hydrolase fold-3 domain-containing protein</fullName>
    </recommendedName>
</protein>
<dbReference type="AlphaFoldDB" id="A0A073J050"/>
<dbReference type="SUPFAM" id="SSF53474">
    <property type="entry name" value="alpha/beta-Hydrolases"/>
    <property type="match status" value="1"/>
</dbReference>
<dbReference type="GO" id="GO:0005829">
    <property type="term" value="C:cytosol"/>
    <property type="evidence" value="ECO:0007669"/>
    <property type="project" value="TreeGrafter"/>
</dbReference>
<dbReference type="InterPro" id="IPR013094">
    <property type="entry name" value="AB_hydrolase_3"/>
</dbReference>
<dbReference type="InterPro" id="IPR029058">
    <property type="entry name" value="AB_hydrolase_fold"/>
</dbReference>
<dbReference type="RefSeq" id="WP_051694501.1">
    <property type="nucleotide sequence ID" value="NZ_CP054606.1"/>
</dbReference>
<accession>A0A073J050</accession>
<feature type="domain" description="Alpha/beta hydrolase fold-3" evidence="1">
    <location>
        <begin position="117"/>
        <end position="317"/>
    </location>
</feature>
<dbReference type="PANTHER" id="PTHR23025:SF3">
    <property type="entry name" value="HORMONE-SENSITIVE LIPASE"/>
    <property type="match status" value="1"/>
</dbReference>
<evidence type="ECO:0000259" key="1">
    <source>
        <dbReference type="Pfam" id="PF07859"/>
    </source>
</evidence>
<dbReference type="GO" id="GO:0004771">
    <property type="term" value="F:sterol ester esterase activity"/>
    <property type="evidence" value="ECO:0007669"/>
    <property type="project" value="TreeGrafter"/>
</dbReference>
<dbReference type="OrthoDB" id="9806180at2"/>
<dbReference type="GO" id="GO:0004806">
    <property type="term" value="F:triacylglycerol lipase activity"/>
    <property type="evidence" value="ECO:0007669"/>
    <property type="project" value="TreeGrafter"/>
</dbReference>
<dbReference type="Pfam" id="PF07859">
    <property type="entry name" value="Abhydrolase_3"/>
    <property type="match status" value="1"/>
</dbReference>
<proteinExistence type="predicted"/>
<dbReference type="GO" id="GO:0019433">
    <property type="term" value="P:triglyceride catabolic process"/>
    <property type="evidence" value="ECO:0007669"/>
    <property type="project" value="TreeGrafter"/>
</dbReference>
<name>A0A073J050_9RHOB</name>
<dbReference type="Gene3D" id="3.40.50.1820">
    <property type="entry name" value="alpha/beta hydrolase"/>
    <property type="match status" value="1"/>
</dbReference>
<dbReference type="GeneID" id="68872554"/>
<evidence type="ECO:0000313" key="3">
    <source>
        <dbReference type="Proteomes" id="UP000027746"/>
    </source>
</evidence>